<organism evidence="4 5">
    <name type="scientific">Candidatus Desulfacyla euxinica</name>
    <dbReference type="NCBI Taxonomy" id="2841693"/>
    <lineage>
        <taxon>Bacteria</taxon>
        <taxon>Deltaproteobacteria</taxon>
        <taxon>Candidatus Desulfacyla</taxon>
    </lineage>
</organism>
<dbReference type="Pfam" id="PF03358">
    <property type="entry name" value="FMN_red"/>
    <property type="match status" value="1"/>
</dbReference>
<feature type="domain" description="Phosphotyrosine protein phosphatase I" evidence="3">
    <location>
        <begin position="194"/>
        <end position="320"/>
    </location>
</feature>
<dbReference type="Pfam" id="PF01451">
    <property type="entry name" value="LMWPc"/>
    <property type="match status" value="1"/>
</dbReference>
<evidence type="ECO:0000259" key="3">
    <source>
        <dbReference type="SMART" id="SM00226"/>
    </source>
</evidence>
<dbReference type="InterPro" id="IPR036196">
    <property type="entry name" value="Ptyr_pPase_sf"/>
</dbReference>
<comment type="caution">
    <text evidence="4">The sequence shown here is derived from an EMBL/GenBank/DDBJ whole genome shotgun (WGS) entry which is preliminary data.</text>
</comment>
<proteinExistence type="predicted"/>
<evidence type="ECO:0000313" key="5">
    <source>
        <dbReference type="Proteomes" id="UP000650524"/>
    </source>
</evidence>
<dbReference type="CDD" id="cd16345">
    <property type="entry name" value="LMWP_ArsC"/>
    <property type="match status" value="1"/>
</dbReference>
<name>A0A8J6T3U7_9DELT</name>
<dbReference type="PANTHER" id="PTHR43278:SF2">
    <property type="entry name" value="IRON-SULFUR FLAVOPROTEIN"/>
    <property type="match status" value="1"/>
</dbReference>
<gene>
    <name evidence="4" type="ORF">H8E19_04360</name>
</gene>
<dbReference type="InterPro" id="IPR029039">
    <property type="entry name" value="Flavoprotein-like_sf"/>
</dbReference>
<dbReference type="InterPro" id="IPR005025">
    <property type="entry name" value="FMN_Rdtase-like_dom"/>
</dbReference>
<dbReference type="SUPFAM" id="SSF52788">
    <property type="entry name" value="Phosphotyrosine protein phosphatases I"/>
    <property type="match status" value="1"/>
</dbReference>
<dbReference type="Proteomes" id="UP000650524">
    <property type="component" value="Unassembled WGS sequence"/>
</dbReference>
<dbReference type="AlphaFoldDB" id="A0A8J6T3U7"/>
<dbReference type="InterPro" id="IPR051796">
    <property type="entry name" value="ISF_SsuE-like"/>
</dbReference>
<protein>
    <submittedName>
        <fullName evidence="4">NAD(P)H-dependent oxidoreductase</fullName>
    </submittedName>
</protein>
<dbReference type="Gene3D" id="3.40.50.2300">
    <property type="match status" value="1"/>
</dbReference>
<keyword evidence="2" id="KW-0288">FMN</keyword>
<dbReference type="InterPro" id="IPR023485">
    <property type="entry name" value="Ptyr_pPase"/>
</dbReference>
<dbReference type="Gene3D" id="3.40.50.360">
    <property type="match status" value="1"/>
</dbReference>
<evidence type="ECO:0000256" key="2">
    <source>
        <dbReference type="ARBA" id="ARBA00022643"/>
    </source>
</evidence>
<evidence type="ECO:0000256" key="1">
    <source>
        <dbReference type="ARBA" id="ARBA00022630"/>
    </source>
</evidence>
<keyword evidence="1" id="KW-0285">Flavoprotein</keyword>
<accession>A0A8J6T3U7</accession>
<reference evidence="4 5" key="1">
    <citation type="submission" date="2020-08" db="EMBL/GenBank/DDBJ databases">
        <title>Bridging the membrane lipid divide: bacteria of the FCB group superphylum have the potential to synthesize archaeal ether lipids.</title>
        <authorList>
            <person name="Villanueva L."/>
            <person name="Von Meijenfeldt F.A.B."/>
            <person name="Westbye A.B."/>
            <person name="Yadav S."/>
            <person name="Hopmans E.C."/>
            <person name="Dutilh B.E."/>
            <person name="Sinninghe Damste J.S."/>
        </authorList>
    </citation>
    <scope>NUCLEOTIDE SEQUENCE [LARGE SCALE GENOMIC DNA]</scope>
    <source>
        <strain evidence="4">NIOZ-UU27</strain>
    </source>
</reference>
<dbReference type="PANTHER" id="PTHR43278">
    <property type="entry name" value="NAD(P)H-DEPENDENT FMN-CONTAINING OXIDOREDUCTASE YWQN-RELATED"/>
    <property type="match status" value="1"/>
</dbReference>
<dbReference type="EMBL" id="JACNJD010000148">
    <property type="protein sequence ID" value="MBC8176617.1"/>
    <property type="molecule type" value="Genomic_DNA"/>
</dbReference>
<evidence type="ECO:0000313" key="4">
    <source>
        <dbReference type="EMBL" id="MBC8176617.1"/>
    </source>
</evidence>
<sequence length="331" mass="36555">MLVVGLQGSPRVKGNTSILLSTFLAEAERLGARTEYLDVAKRNISPCLECGVCEQKGFCPIDDDMQDVYPLLRQADLIVMATPIFFYGVTAQLKALIDRSQALWSRRYVLGLTNPGREWRRGFLLAVGATKGKNLFEGVNLTAKYFFDAVGASFDGTLAFNQIERPGDIAEHPTALEDAKEKARILVAPFLDRKKVLFVCTENACRSEMASAFAQRHAGDRIEAVSAGSAPAKEINPLMVEVMGEKDIDMAFRKPKTISAVAGYGKPDLIISMGCGDACPFFPDVPNEEWDLEDPAGKPISFMREIRDDIERRVIELIRNLSKIPFLSGEI</sequence>
<dbReference type="GO" id="GO:0016491">
    <property type="term" value="F:oxidoreductase activity"/>
    <property type="evidence" value="ECO:0007669"/>
    <property type="project" value="InterPro"/>
</dbReference>
<dbReference type="SMART" id="SM00226">
    <property type="entry name" value="LMWPc"/>
    <property type="match status" value="1"/>
</dbReference>
<dbReference type="SUPFAM" id="SSF52218">
    <property type="entry name" value="Flavoproteins"/>
    <property type="match status" value="1"/>
</dbReference>